<keyword evidence="3" id="KW-0050">Antiport</keyword>
<name>A0A1H1Q7Z2_9GAMM</name>
<feature type="transmembrane region" description="Helical" evidence="9">
    <location>
        <begin position="282"/>
        <end position="306"/>
    </location>
</feature>
<dbReference type="OrthoDB" id="9762978at2"/>
<feature type="transmembrane region" description="Helical" evidence="9">
    <location>
        <begin position="12"/>
        <end position="32"/>
    </location>
</feature>
<dbReference type="PANTHER" id="PTHR33451:SF5">
    <property type="entry name" value="NA+_H+ ANTIPORTER"/>
    <property type="match status" value="1"/>
</dbReference>
<evidence type="ECO:0000313" key="12">
    <source>
        <dbReference type="Proteomes" id="UP000243413"/>
    </source>
</evidence>
<comment type="subcellular location">
    <subcellularLocation>
        <location evidence="1">Cell membrane</location>
        <topology evidence="1">Multi-pass membrane protein</topology>
    </subcellularLocation>
</comment>
<dbReference type="PANTHER" id="PTHR33451">
    <property type="entry name" value="MALATE-2H(+)/NA(+)-LACTATE ANTIPORTER"/>
    <property type="match status" value="1"/>
</dbReference>
<gene>
    <name evidence="11" type="ORF">SAMN05216271_1374</name>
</gene>
<evidence type="ECO:0000256" key="8">
    <source>
        <dbReference type="ARBA" id="ARBA00038435"/>
    </source>
</evidence>
<feature type="transmembrane region" description="Helical" evidence="9">
    <location>
        <begin position="338"/>
        <end position="358"/>
    </location>
</feature>
<evidence type="ECO:0000256" key="1">
    <source>
        <dbReference type="ARBA" id="ARBA00004651"/>
    </source>
</evidence>
<organism evidence="11 12">
    <name type="scientific">Halopseudomonas sabulinigri</name>
    <dbReference type="NCBI Taxonomy" id="472181"/>
    <lineage>
        <taxon>Bacteria</taxon>
        <taxon>Pseudomonadati</taxon>
        <taxon>Pseudomonadota</taxon>
        <taxon>Gammaproteobacteria</taxon>
        <taxon>Pseudomonadales</taxon>
        <taxon>Pseudomonadaceae</taxon>
        <taxon>Halopseudomonas</taxon>
    </lineage>
</organism>
<dbReference type="STRING" id="472181.SAMN05216271_1374"/>
<dbReference type="GO" id="GO:0005886">
    <property type="term" value="C:plasma membrane"/>
    <property type="evidence" value="ECO:0007669"/>
    <property type="project" value="UniProtKB-SubCell"/>
</dbReference>
<dbReference type="GO" id="GO:0015297">
    <property type="term" value="F:antiporter activity"/>
    <property type="evidence" value="ECO:0007669"/>
    <property type="project" value="UniProtKB-KW"/>
</dbReference>
<feature type="transmembrane region" description="Helical" evidence="9">
    <location>
        <begin position="238"/>
        <end position="261"/>
    </location>
</feature>
<feature type="transmembrane region" description="Helical" evidence="9">
    <location>
        <begin position="38"/>
        <end position="58"/>
    </location>
</feature>
<evidence type="ECO:0000313" key="11">
    <source>
        <dbReference type="EMBL" id="SDS19612.1"/>
    </source>
</evidence>
<keyword evidence="4" id="KW-1003">Cell membrane</keyword>
<proteinExistence type="inferred from homology"/>
<protein>
    <submittedName>
        <fullName evidence="11">Na+/H+ antiporter NhaC</fullName>
    </submittedName>
</protein>
<feature type="transmembrane region" description="Helical" evidence="9">
    <location>
        <begin position="379"/>
        <end position="400"/>
    </location>
</feature>
<evidence type="ECO:0000256" key="9">
    <source>
        <dbReference type="SAM" id="Phobius"/>
    </source>
</evidence>
<evidence type="ECO:0000259" key="10">
    <source>
        <dbReference type="Pfam" id="PF03553"/>
    </source>
</evidence>
<dbReference type="RefSeq" id="WP_092285083.1">
    <property type="nucleotide sequence ID" value="NZ_LT629763.1"/>
</dbReference>
<keyword evidence="5 9" id="KW-0812">Transmembrane</keyword>
<dbReference type="Pfam" id="PF03553">
    <property type="entry name" value="Na_H_antiporter"/>
    <property type="match status" value="2"/>
</dbReference>
<feature type="transmembrane region" description="Helical" evidence="9">
    <location>
        <begin position="79"/>
        <end position="102"/>
    </location>
</feature>
<feature type="domain" description="Na+/H+ antiporter NhaC-like C-terminal" evidence="10">
    <location>
        <begin position="239"/>
        <end position="433"/>
    </location>
</feature>
<comment type="similarity">
    <text evidence="8">Belongs to the NhaC Na(+)/H(+) (TC 2.A.35) antiporter family.</text>
</comment>
<evidence type="ECO:0000256" key="4">
    <source>
        <dbReference type="ARBA" id="ARBA00022475"/>
    </source>
</evidence>
<feature type="transmembrane region" description="Helical" evidence="9">
    <location>
        <begin position="197"/>
        <end position="218"/>
    </location>
</feature>
<sequence>MDSTPQAPRASALLPLLLFLLIFLGSGIYYTLQGTDFAFYQLKAPVAILPAIILAMLLTQRSYRESLMTFIDGIGDRNIITMALVFLLAGAFSSVAKAIGGVDATVNLGLSVLPANMVLPGLFVIAVFISTAMGTSMGTIGALIPIALGFAEATGLSIPLAAGAVIGGAMAGDNLSIISDTTIAATRTQGVGMRDKFRLNLMIALPAMLLTLVVLFILGGSTTAAPAAEYNAWLVLPYVAVLILALSGLDVMIVLMAGILLSGITGLLVKPDYALATYGNDIYQGFAGMLEIMVLSMLIGGLSAIMKQEGGLDWLRLRIQSLTSRSAAPGRRSGETGIAGLVSLTNLFVANNTVAIIISGSVAKDLADHYSVDPRRSASLLDIFSCVVQGLIPYGAQILLAGSLAALSPLALISQVHYCWLLALMAVLAIVFGFPRVKQPPAEHAA</sequence>
<evidence type="ECO:0000256" key="5">
    <source>
        <dbReference type="ARBA" id="ARBA00022692"/>
    </source>
</evidence>
<dbReference type="InterPro" id="IPR018461">
    <property type="entry name" value="Na/H_Antiport_NhaC-like_C"/>
</dbReference>
<reference evidence="12" key="1">
    <citation type="submission" date="2016-10" db="EMBL/GenBank/DDBJ databases">
        <authorList>
            <person name="Varghese N."/>
            <person name="Submissions S."/>
        </authorList>
    </citation>
    <scope>NUCLEOTIDE SEQUENCE [LARGE SCALE GENOMIC DNA]</scope>
    <source>
        <strain evidence="12">JCM 14963</strain>
    </source>
</reference>
<dbReference type="AlphaFoldDB" id="A0A1H1Q7Z2"/>
<keyword evidence="6 9" id="KW-1133">Transmembrane helix</keyword>
<keyword evidence="7 9" id="KW-0472">Membrane</keyword>
<dbReference type="Proteomes" id="UP000243413">
    <property type="component" value="Chromosome I"/>
</dbReference>
<evidence type="ECO:0000256" key="3">
    <source>
        <dbReference type="ARBA" id="ARBA00022449"/>
    </source>
</evidence>
<evidence type="ECO:0000256" key="2">
    <source>
        <dbReference type="ARBA" id="ARBA00022448"/>
    </source>
</evidence>
<dbReference type="InterPro" id="IPR052180">
    <property type="entry name" value="NhaC_Na-H+_Antiporter"/>
</dbReference>
<evidence type="ECO:0000256" key="7">
    <source>
        <dbReference type="ARBA" id="ARBA00023136"/>
    </source>
</evidence>
<accession>A0A1H1Q7Z2</accession>
<keyword evidence="2" id="KW-0813">Transport</keyword>
<feature type="domain" description="Na+/H+ antiporter NhaC-like C-terminal" evidence="10">
    <location>
        <begin position="17"/>
        <end position="219"/>
    </location>
</feature>
<evidence type="ECO:0000256" key="6">
    <source>
        <dbReference type="ARBA" id="ARBA00022989"/>
    </source>
</evidence>
<feature type="transmembrane region" description="Helical" evidence="9">
    <location>
        <begin position="412"/>
        <end position="434"/>
    </location>
</feature>
<dbReference type="EMBL" id="LT629763">
    <property type="protein sequence ID" value="SDS19612.1"/>
    <property type="molecule type" value="Genomic_DNA"/>
</dbReference>